<evidence type="ECO:0000313" key="2">
    <source>
        <dbReference type="EMBL" id="AJI22544.1"/>
    </source>
</evidence>
<dbReference type="EMBL" id="CP009920">
    <property type="protein sequence ID" value="AJI22544.1"/>
    <property type="molecule type" value="Genomic_DNA"/>
</dbReference>
<dbReference type="InterPro" id="IPR047618">
    <property type="entry name" value="QOR-like"/>
</dbReference>
<reference evidence="2 3" key="1">
    <citation type="journal article" date="2015" name="Genome Announc.">
        <title>Complete genome sequences for 35 biothreat assay-relevant bacillus species.</title>
        <authorList>
            <person name="Johnson S.L."/>
            <person name="Daligault H.E."/>
            <person name="Davenport K.W."/>
            <person name="Jaissle J."/>
            <person name="Frey K.G."/>
            <person name="Ladner J.T."/>
            <person name="Broomall S.M."/>
            <person name="Bishop-Lilly K.A."/>
            <person name="Bruce D.C."/>
            <person name="Gibbons H.S."/>
            <person name="Coyne S.R."/>
            <person name="Lo C.C."/>
            <person name="Meincke L."/>
            <person name="Munk A.C."/>
            <person name="Koroleva G.I."/>
            <person name="Rosenzweig C.N."/>
            <person name="Palacios G.F."/>
            <person name="Redden C.L."/>
            <person name="Minogue T.D."/>
            <person name="Chain P.S."/>
        </authorList>
    </citation>
    <scope>NUCLEOTIDE SEQUENCE [LARGE SCALE GENOMIC DNA]</scope>
    <source>
        <strain evidence="3">ATCC 14581 / DSM 32 / JCM 2506 / NBRC 15308 / NCIMB 9376 / NCTC 10342 / NRRL B-14308 / VKM B-512</strain>
    </source>
</reference>
<protein>
    <submittedName>
        <fullName evidence="2">Zinc-binding dehydrogenase family protein</fullName>
    </submittedName>
</protein>
<dbReference type="Gene3D" id="3.90.180.10">
    <property type="entry name" value="Medium-chain alcohol dehydrogenases, catalytic domain"/>
    <property type="match status" value="1"/>
</dbReference>
<dbReference type="Proteomes" id="UP000031829">
    <property type="component" value="Chromosome"/>
</dbReference>
<organism evidence="2 3">
    <name type="scientific">Priestia megaterium (strain ATCC 14581 / DSM 32 / CCUG 1817 / JCM 2506 / NBRC 15308 / NCIMB 9376 / NCTC 10342 / NRRL B-14308 / VKM B-512 / Ford 19)</name>
    <name type="common">Bacillus megaterium</name>
    <dbReference type="NCBI Taxonomy" id="1348623"/>
    <lineage>
        <taxon>Bacteria</taxon>
        <taxon>Bacillati</taxon>
        <taxon>Bacillota</taxon>
        <taxon>Bacilli</taxon>
        <taxon>Bacillales</taxon>
        <taxon>Bacillaceae</taxon>
        <taxon>Priestia</taxon>
    </lineage>
</organism>
<proteinExistence type="predicted"/>
<dbReference type="SMART" id="SM00829">
    <property type="entry name" value="PKS_ER"/>
    <property type="match status" value="1"/>
</dbReference>
<dbReference type="InterPro" id="IPR013154">
    <property type="entry name" value="ADH-like_N"/>
</dbReference>
<dbReference type="SUPFAM" id="SSF51735">
    <property type="entry name" value="NAD(P)-binding Rossmann-fold domains"/>
    <property type="match status" value="1"/>
</dbReference>
<dbReference type="HOGENOM" id="CLU_026673_3_1_9"/>
<dbReference type="Gene3D" id="3.40.50.720">
    <property type="entry name" value="NAD(P)-binding Rossmann-like Domain"/>
    <property type="match status" value="1"/>
</dbReference>
<evidence type="ECO:0000259" key="1">
    <source>
        <dbReference type="SMART" id="SM00829"/>
    </source>
</evidence>
<dbReference type="GO" id="GO:0003960">
    <property type="term" value="F:quinone reductase (NADPH) activity"/>
    <property type="evidence" value="ECO:0007669"/>
    <property type="project" value="InterPro"/>
</dbReference>
<dbReference type="InterPro" id="IPR011032">
    <property type="entry name" value="GroES-like_sf"/>
</dbReference>
<dbReference type="KEGG" id="bmeg:BG04_4738"/>
<feature type="domain" description="Enoyl reductase (ER)" evidence="1">
    <location>
        <begin position="10"/>
        <end position="325"/>
    </location>
</feature>
<dbReference type="PATRIC" id="fig|592022.4.peg.2277"/>
<evidence type="ECO:0000313" key="3">
    <source>
        <dbReference type="Proteomes" id="UP000031829"/>
    </source>
</evidence>
<dbReference type="Pfam" id="PF08240">
    <property type="entry name" value="ADH_N"/>
    <property type="match status" value="1"/>
</dbReference>
<dbReference type="InterPro" id="IPR036291">
    <property type="entry name" value="NAD(P)-bd_dom_sf"/>
</dbReference>
<name>A0A0B6ARS0_PRIM2</name>
<dbReference type="AlphaFoldDB" id="A0A0B6ARS0"/>
<dbReference type="PANTHER" id="PTHR43677">
    <property type="entry name" value="SHORT-CHAIN DEHYDROGENASE/REDUCTASE"/>
    <property type="match status" value="1"/>
</dbReference>
<dbReference type="CDD" id="cd05286">
    <property type="entry name" value="QOR2"/>
    <property type="match status" value="1"/>
</dbReference>
<dbReference type="RefSeq" id="WP_013083170.1">
    <property type="nucleotide sequence ID" value="NZ_BCVB01000004.1"/>
</dbReference>
<dbReference type="Pfam" id="PF00107">
    <property type="entry name" value="ADH_zinc_N"/>
    <property type="match status" value="1"/>
</dbReference>
<accession>A0A0B6ARS0</accession>
<sequence>MKAIQFTQYGGPDVLQVIDIARPVPKKKDVLIKVAAIGVNYADAARREGAYVVETPLPFIPGSEVAGEVVEVGEDVKGIKVGTKVVTLLGSNRATGYAEYTLADSRGLIPLPENVDLTQAVALPLQGLTAYHILKTMGRLEKGETVIVHAAAGGVGTLAVQLAKIFGAGKVIATASSKEKLELAKNLGADEAINYTETGWEKQILEVTEGKGADIILEMVGGHIFYESLQCLAPFGRLVFYGMASGKPVKFNPARLMEKNQSVLGFFLPQMMAKPTLYQQSLHELLNYVNAGQLKLMLGGTFSLDEAADVHRLLQGRKTTGKLVLVP</sequence>
<dbReference type="InterPro" id="IPR051397">
    <property type="entry name" value="Zn-ADH-like_protein"/>
</dbReference>
<gene>
    <name evidence="2" type="ORF">BG04_4738</name>
</gene>
<dbReference type="SUPFAM" id="SSF50129">
    <property type="entry name" value="GroES-like"/>
    <property type="match status" value="1"/>
</dbReference>
<dbReference type="GeneID" id="93642729"/>
<dbReference type="InterPro" id="IPR020843">
    <property type="entry name" value="ER"/>
</dbReference>
<dbReference type="InterPro" id="IPR013149">
    <property type="entry name" value="ADH-like_C"/>
</dbReference>
<dbReference type="PANTHER" id="PTHR43677:SF4">
    <property type="entry name" value="QUINONE OXIDOREDUCTASE-LIKE PROTEIN 2"/>
    <property type="match status" value="1"/>
</dbReference>